<comment type="caution">
    <text evidence="2">The sequence shown here is derived from an EMBL/GenBank/DDBJ whole genome shotgun (WGS) entry which is preliminary data.</text>
</comment>
<dbReference type="OrthoDB" id="40126at2759"/>
<dbReference type="InterPro" id="IPR006597">
    <property type="entry name" value="Sel1-like"/>
</dbReference>
<proteinExistence type="predicted"/>
<name>K0T169_THAOC</name>
<dbReference type="AlphaFoldDB" id="K0T169"/>
<dbReference type="PANTHER" id="PTHR45011">
    <property type="entry name" value="DAP3-BINDING CELL DEATH ENHANCER 1"/>
    <property type="match status" value="1"/>
</dbReference>
<dbReference type="PANTHER" id="PTHR45011:SF1">
    <property type="entry name" value="DAP3-BINDING CELL DEATH ENHANCER 1"/>
    <property type="match status" value="1"/>
</dbReference>
<gene>
    <name evidence="2" type="ORF">THAOC_15131</name>
</gene>
<evidence type="ECO:0000313" key="2">
    <source>
        <dbReference type="EMBL" id="EJK64162.1"/>
    </source>
</evidence>
<protein>
    <submittedName>
        <fullName evidence="2">Uncharacterized protein</fullName>
    </submittedName>
</protein>
<reference evidence="2 3" key="1">
    <citation type="journal article" date="2012" name="Genome Biol.">
        <title>Genome and low-iron response of an oceanic diatom adapted to chronic iron limitation.</title>
        <authorList>
            <person name="Lommer M."/>
            <person name="Specht M."/>
            <person name="Roy A.S."/>
            <person name="Kraemer L."/>
            <person name="Andreson R."/>
            <person name="Gutowska M.A."/>
            <person name="Wolf J."/>
            <person name="Bergner S.V."/>
            <person name="Schilhabel M.B."/>
            <person name="Klostermeier U.C."/>
            <person name="Beiko R.G."/>
            <person name="Rosenstiel P."/>
            <person name="Hippler M."/>
            <person name="Laroche J."/>
        </authorList>
    </citation>
    <scope>NUCLEOTIDE SEQUENCE [LARGE SCALE GENOMIC DNA]</scope>
    <source>
        <strain evidence="2 3">CCMP1005</strain>
    </source>
</reference>
<dbReference type="InterPro" id="IPR011990">
    <property type="entry name" value="TPR-like_helical_dom_sf"/>
</dbReference>
<feature type="non-terminal residue" evidence="2">
    <location>
        <position position="1"/>
    </location>
</feature>
<evidence type="ECO:0000256" key="1">
    <source>
        <dbReference type="SAM" id="MobiDB-lite"/>
    </source>
</evidence>
<organism evidence="2 3">
    <name type="scientific">Thalassiosira oceanica</name>
    <name type="common">Marine diatom</name>
    <dbReference type="NCBI Taxonomy" id="159749"/>
    <lineage>
        <taxon>Eukaryota</taxon>
        <taxon>Sar</taxon>
        <taxon>Stramenopiles</taxon>
        <taxon>Ochrophyta</taxon>
        <taxon>Bacillariophyta</taxon>
        <taxon>Coscinodiscophyceae</taxon>
        <taxon>Thalassiosirophycidae</taxon>
        <taxon>Thalassiosirales</taxon>
        <taxon>Thalassiosiraceae</taxon>
        <taxon>Thalassiosira</taxon>
    </lineage>
</organism>
<dbReference type="Proteomes" id="UP000266841">
    <property type="component" value="Unassembled WGS sequence"/>
</dbReference>
<dbReference type="InterPro" id="IPR052748">
    <property type="entry name" value="ISR_Activator"/>
</dbReference>
<evidence type="ECO:0000313" key="3">
    <source>
        <dbReference type="Proteomes" id="UP000266841"/>
    </source>
</evidence>
<feature type="region of interest" description="Disordered" evidence="1">
    <location>
        <begin position="116"/>
        <end position="147"/>
    </location>
</feature>
<keyword evidence="3" id="KW-1185">Reference proteome</keyword>
<dbReference type="Pfam" id="PF08238">
    <property type="entry name" value="Sel1"/>
    <property type="match status" value="3"/>
</dbReference>
<dbReference type="EMBL" id="AGNL01017580">
    <property type="protein sequence ID" value="EJK64162.1"/>
    <property type="molecule type" value="Genomic_DNA"/>
</dbReference>
<sequence length="302" mass="32551">EKSDVDSDARVDAGQVDRGVSDDNNFGDWLLSCPLPRRSCAFSSLTCWITDSSSATLLRSSATSATAASPSWDSFSLFALPPSAMSRLSFSHERHEDLRRVCARVARGFLQRGAAGTETKHPAMRGVRGSGEPVGADEEGPHEVGGGRLPNLPAAYEYGQHGLEKNVTRAVELYERAADLGLKEAHFGLGVLYAEGKEVAKDMDKAMGHYETAAVCGHVSARNNLGCEEGEARNYELALQHMVIAASLGHEKSLNMVKALFMSGLATKADYAGALRGYQNAIEEMSSTDRDDAKVLEIDKIR</sequence>
<accession>K0T169</accession>
<dbReference type="SMART" id="SM00671">
    <property type="entry name" value="SEL1"/>
    <property type="match status" value="3"/>
</dbReference>
<dbReference type="Gene3D" id="1.25.40.10">
    <property type="entry name" value="Tetratricopeptide repeat domain"/>
    <property type="match status" value="1"/>
</dbReference>
<dbReference type="SUPFAM" id="SSF81901">
    <property type="entry name" value="HCP-like"/>
    <property type="match status" value="1"/>
</dbReference>